<dbReference type="AlphaFoldDB" id="A0A316VLV1"/>
<accession>A0A316VLV1</accession>
<dbReference type="GeneID" id="37022561"/>
<keyword evidence="1" id="KW-0732">Signal</keyword>
<dbReference type="Proteomes" id="UP000245771">
    <property type="component" value="Unassembled WGS sequence"/>
</dbReference>
<dbReference type="InParanoid" id="A0A316VLV1"/>
<evidence type="ECO:0000256" key="1">
    <source>
        <dbReference type="SAM" id="SignalP"/>
    </source>
</evidence>
<organism evidence="2 3">
    <name type="scientific">Meira miltonrushii</name>
    <dbReference type="NCBI Taxonomy" id="1280837"/>
    <lineage>
        <taxon>Eukaryota</taxon>
        <taxon>Fungi</taxon>
        <taxon>Dikarya</taxon>
        <taxon>Basidiomycota</taxon>
        <taxon>Ustilaginomycotina</taxon>
        <taxon>Exobasidiomycetes</taxon>
        <taxon>Exobasidiales</taxon>
        <taxon>Brachybasidiaceae</taxon>
        <taxon>Meira</taxon>
    </lineage>
</organism>
<dbReference type="OrthoDB" id="3415996at2759"/>
<feature type="chain" id="PRO_5016385384" description="Ricin B lectin domain-containing protein" evidence="1">
    <location>
        <begin position="19"/>
        <end position="203"/>
    </location>
</feature>
<protein>
    <recommendedName>
        <fullName evidence="4">Ricin B lectin domain-containing protein</fullName>
    </recommendedName>
</protein>
<proteinExistence type="predicted"/>
<sequence>MQVSTIVILTIGVAATWASAIPMNLARRDSVSCKAKYRGNLYSTYLSSLSDTSDISQRGFAIDKDDQNYLVDTWNYQGQFQFDECTTSGWNQSPKEFGQLKYVNLGDYKAVTAKPVASDKGHALHIQNAASSNNGLLERQWWYADWLNDKSGGEYVTLQLSGNPNDANQDYNLPNADIDYDGHVTATSSYTGFTYTLFDITYP</sequence>
<gene>
    <name evidence="2" type="ORF">FA14DRAFT_177834</name>
</gene>
<evidence type="ECO:0008006" key="4">
    <source>
        <dbReference type="Google" id="ProtNLM"/>
    </source>
</evidence>
<evidence type="ECO:0000313" key="3">
    <source>
        <dbReference type="Proteomes" id="UP000245771"/>
    </source>
</evidence>
<dbReference type="EMBL" id="KZ819602">
    <property type="protein sequence ID" value="PWN38572.1"/>
    <property type="molecule type" value="Genomic_DNA"/>
</dbReference>
<feature type="signal peptide" evidence="1">
    <location>
        <begin position="1"/>
        <end position="18"/>
    </location>
</feature>
<dbReference type="RefSeq" id="XP_025358874.1">
    <property type="nucleotide sequence ID" value="XM_025500780.1"/>
</dbReference>
<name>A0A316VLV1_9BASI</name>
<reference evidence="2 3" key="1">
    <citation type="journal article" date="2018" name="Mol. Biol. Evol.">
        <title>Broad Genomic Sampling Reveals a Smut Pathogenic Ancestry of the Fungal Clade Ustilaginomycotina.</title>
        <authorList>
            <person name="Kijpornyongpan T."/>
            <person name="Mondo S.J."/>
            <person name="Barry K."/>
            <person name="Sandor L."/>
            <person name="Lee J."/>
            <person name="Lipzen A."/>
            <person name="Pangilinan J."/>
            <person name="LaButti K."/>
            <person name="Hainaut M."/>
            <person name="Henrissat B."/>
            <person name="Grigoriev I.V."/>
            <person name="Spatafora J.W."/>
            <person name="Aime M.C."/>
        </authorList>
    </citation>
    <scope>NUCLEOTIDE SEQUENCE [LARGE SCALE GENOMIC DNA]</scope>
    <source>
        <strain evidence="2 3">MCA 3882</strain>
    </source>
</reference>
<keyword evidence="3" id="KW-1185">Reference proteome</keyword>
<evidence type="ECO:0000313" key="2">
    <source>
        <dbReference type="EMBL" id="PWN38572.1"/>
    </source>
</evidence>